<dbReference type="RefSeq" id="WP_018329042.1">
    <property type="nucleotide sequence ID" value="NZ_JACHBK010000006.1"/>
</dbReference>
<gene>
    <name evidence="2" type="ORF">GGD55_003047</name>
</gene>
<accession>A0A7W8UDZ5</accession>
<evidence type="ECO:0000313" key="3">
    <source>
        <dbReference type="Proteomes" id="UP000585507"/>
    </source>
</evidence>
<dbReference type="EMBL" id="JACHBK010000006">
    <property type="protein sequence ID" value="MBB5536340.1"/>
    <property type="molecule type" value="Genomic_DNA"/>
</dbReference>
<comment type="caution">
    <text evidence="2">The sequence shown here is derived from an EMBL/GenBank/DDBJ whole genome shotgun (WGS) entry which is preliminary data.</text>
</comment>
<dbReference type="AlphaFoldDB" id="A0A7W8UDZ5"/>
<reference evidence="2 3" key="1">
    <citation type="submission" date="2020-08" db="EMBL/GenBank/DDBJ databases">
        <title>Genomic Encyclopedia of Type Strains, Phase IV (KMG-V): Genome sequencing to study the core and pangenomes of soil and plant-associated prokaryotes.</title>
        <authorList>
            <person name="Whitman W."/>
        </authorList>
    </citation>
    <scope>NUCLEOTIDE SEQUENCE [LARGE SCALE GENOMIC DNA]</scope>
    <source>
        <strain evidence="2 3">SEMIA 4084</strain>
    </source>
</reference>
<proteinExistence type="predicted"/>
<organism evidence="2 3">
    <name type="scientific">Rhizobium giardinii</name>
    <dbReference type="NCBI Taxonomy" id="56731"/>
    <lineage>
        <taxon>Bacteria</taxon>
        <taxon>Pseudomonadati</taxon>
        <taxon>Pseudomonadota</taxon>
        <taxon>Alphaproteobacteria</taxon>
        <taxon>Hyphomicrobiales</taxon>
        <taxon>Rhizobiaceae</taxon>
        <taxon>Rhizobium/Agrobacterium group</taxon>
        <taxon>Rhizobium</taxon>
    </lineage>
</organism>
<feature type="region of interest" description="Disordered" evidence="1">
    <location>
        <begin position="1"/>
        <end position="21"/>
    </location>
</feature>
<evidence type="ECO:0000313" key="2">
    <source>
        <dbReference type="EMBL" id="MBB5536340.1"/>
    </source>
</evidence>
<sequence length="109" mass="12215">MAQSDFVRYSGGMTQDQDIPNNVKRAVEKVLRDRLGPAGFSGADIRADRDVDGDPILLVDVNYNFVDRPISSKITFGLPTEVRKALISLGESRFPQIRHHFNEQQKIAS</sequence>
<keyword evidence="3" id="KW-1185">Reference proteome</keyword>
<protein>
    <submittedName>
        <fullName evidence="2">Uncharacterized protein</fullName>
    </submittedName>
</protein>
<name>A0A7W8UDZ5_9HYPH</name>
<dbReference type="Proteomes" id="UP000585507">
    <property type="component" value="Unassembled WGS sequence"/>
</dbReference>
<evidence type="ECO:0000256" key="1">
    <source>
        <dbReference type="SAM" id="MobiDB-lite"/>
    </source>
</evidence>